<evidence type="ECO:0000313" key="2">
    <source>
        <dbReference type="Proteomes" id="UP000499080"/>
    </source>
</evidence>
<name>A0A4Y2NFW3_ARAVE</name>
<sequence>MGKQENGKKENDGRGGKEQICTTKRLVITLSAQGALHYSCDIFTMLCGIQNIVATLWRYRKISSANRAILKFRSVVSGNSPSSPAKLNCNTEDSTSTKLGNTIIKVIYV</sequence>
<protein>
    <submittedName>
        <fullName evidence="1">Uncharacterized protein</fullName>
    </submittedName>
</protein>
<gene>
    <name evidence="1" type="ORF">AVEN_55615_1</name>
</gene>
<dbReference type="EMBL" id="BGPR01009045">
    <property type="protein sequence ID" value="GBN37604.1"/>
    <property type="molecule type" value="Genomic_DNA"/>
</dbReference>
<accession>A0A4Y2NFW3</accession>
<evidence type="ECO:0000313" key="1">
    <source>
        <dbReference type="EMBL" id="GBN37604.1"/>
    </source>
</evidence>
<proteinExistence type="predicted"/>
<comment type="caution">
    <text evidence="1">The sequence shown here is derived from an EMBL/GenBank/DDBJ whole genome shotgun (WGS) entry which is preliminary data.</text>
</comment>
<organism evidence="1 2">
    <name type="scientific">Araneus ventricosus</name>
    <name type="common">Orbweaver spider</name>
    <name type="synonym">Epeira ventricosa</name>
    <dbReference type="NCBI Taxonomy" id="182803"/>
    <lineage>
        <taxon>Eukaryota</taxon>
        <taxon>Metazoa</taxon>
        <taxon>Ecdysozoa</taxon>
        <taxon>Arthropoda</taxon>
        <taxon>Chelicerata</taxon>
        <taxon>Arachnida</taxon>
        <taxon>Araneae</taxon>
        <taxon>Araneomorphae</taxon>
        <taxon>Entelegynae</taxon>
        <taxon>Araneoidea</taxon>
        <taxon>Araneidae</taxon>
        <taxon>Araneus</taxon>
    </lineage>
</organism>
<keyword evidence="2" id="KW-1185">Reference proteome</keyword>
<dbReference type="AlphaFoldDB" id="A0A4Y2NFW3"/>
<reference evidence="1 2" key="1">
    <citation type="journal article" date="2019" name="Sci. Rep.">
        <title>Orb-weaving spider Araneus ventricosus genome elucidates the spidroin gene catalogue.</title>
        <authorList>
            <person name="Kono N."/>
            <person name="Nakamura H."/>
            <person name="Ohtoshi R."/>
            <person name="Moran D.A.P."/>
            <person name="Shinohara A."/>
            <person name="Yoshida Y."/>
            <person name="Fujiwara M."/>
            <person name="Mori M."/>
            <person name="Tomita M."/>
            <person name="Arakawa K."/>
        </authorList>
    </citation>
    <scope>NUCLEOTIDE SEQUENCE [LARGE SCALE GENOMIC DNA]</scope>
</reference>
<dbReference type="Proteomes" id="UP000499080">
    <property type="component" value="Unassembled WGS sequence"/>
</dbReference>